<accession>A0A0Q2LK25</accession>
<evidence type="ECO:0000259" key="1">
    <source>
        <dbReference type="Pfam" id="PF22557"/>
    </source>
</evidence>
<dbReference type="OrthoDB" id="128352at2"/>
<dbReference type="EMBL" id="LKTM01000356">
    <property type="protein sequence ID" value="KQH76218.1"/>
    <property type="molecule type" value="Genomic_DNA"/>
</dbReference>
<comment type="caution">
    <text evidence="2">The sequence shown here is derived from an EMBL/GenBank/DDBJ whole genome shotgun (WGS) entry which is preliminary data.</text>
</comment>
<dbReference type="Pfam" id="PF22557">
    <property type="entry name" value="DuOB"/>
    <property type="match status" value="1"/>
</dbReference>
<name>A0A0Q2LK25_MYCGO</name>
<reference evidence="2 3" key="1">
    <citation type="submission" date="2015-10" db="EMBL/GenBank/DDBJ databases">
        <title>Mycobacterium gordonae draft genome assembly.</title>
        <authorList>
            <person name="Ustinova V."/>
            <person name="Smirnova T."/>
            <person name="Blagodatskikh K."/>
            <person name="Varlamov D."/>
            <person name="Larionova E."/>
            <person name="Chernousova L."/>
        </authorList>
    </citation>
    <scope>NUCLEOTIDE SEQUENCE [LARGE SCALE GENOMIC DNA]</scope>
    <source>
        <strain evidence="2 3">CTRI 14-8773</strain>
    </source>
</reference>
<dbReference type="AlphaFoldDB" id="A0A0Q2LK25"/>
<dbReference type="Proteomes" id="UP000051677">
    <property type="component" value="Unassembled WGS sequence"/>
</dbReference>
<evidence type="ECO:0000313" key="3">
    <source>
        <dbReference type="Proteomes" id="UP000051677"/>
    </source>
</evidence>
<dbReference type="RefSeq" id="WP_055580831.1">
    <property type="nucleotide sequence ID" value="NZ_LKTM01000356.1"/>
</dbReference>
<gene>
    <name evidence="2" type="ORF">AO501_00930</name>
</gene>
<proteinExistence type="predicted"/>
<sequence length="229" mass="25471">MAETKKIVCLANSVKHAYRCVAGIEVVDHRTFHWIRPVSSRPGHGLSWSERQLQDGSELQVLDVVMLGVLGAQPHGFQQENWLLDNTVAWRRTDRADWRILTALQDHPDSLWINGCSSSNGCNDRIADEDAAGLQSSLVLIRVNDLRVTVQPEYKGRGVRAAFHYAGVNYVLRVTDAHYRAAFLAGDDGHCELGEAFLTISLGEPFNGYTYKLVAAIMLRSVVDRPSPS</sequence>
<evidence type="ECO:0000313" key="2">
    <source>
        <dbReference type="EMBL" id="KQH76218.1"/>
    </source>
</evidence>
<protein>
    <recommendedName>
        <fullName evidence="1">Dual OB-containing domain-containing protein</fullName>
    </recommendedName>
</protein>
<feature type="domain" description="Dual OB-containing" evidence="1">
    <location>
        <begin position="5"/>
        <end position="217"/>
    </location>
</feature>
<organism evidence="2 3">
    <name type="scientific">Mycobacterium gordonae</name>
    <dbReference type="NCBI Taxonomy" id="1778"/>
    <lineage>
        <taxon>Bacteria</taxon>
        <taxon>Bacillati</taxon>
        <taxon>Actinomycetota</taxon>
        <taxon>Actinomycetes</taxon>
        <taxon>Mycobacteriales</taxon>
        <taxon>Mycobacteriaceae</taxon>
        <taxon>Mycobacterium</taxon>
    </lineage>
</organism>
<dbReference type="InterPro" id="IPR054335">
    <property type="entry name" value="DuOB_dom"/>
</dbReference>